<dbReference type="PANTHER" id="PTHR47978">
    <property type="match status" value="1"/>
</dbReference>
<dbReference type="NCBIfam" id="TIGR00231">
    <property type="entry name" value="small_GTP"/>
    <property type="match status" value="1"/>
</dbReference>
<dbReference type="AlphaFoldDB" id="A0A5J4IQT0"/>
<dbReference type="OrthoDB" id="7957980at2"/>
<organism evidence="2 3">
    <name type="scientific">Patiriisocius marinus</name>
    <dbReference type="NCBI Taxonomy" id="1397112"/>
    <lineage>
        <taxon>Bacteria</taxon>
        <taxon>Pseudomonadati</taxon>
        <taxon>Bacteroidota</taxon>
        <taxon>Flavobacteriia</taxon>
        <taxon>Flavobacteriales</taxon>
        <taxon>Flavobacteriaceae</taxon>
        <taxon>Patiriisocius</taxon>
    </lineage>
</organism>
<reference evidence="2 3" key="1">
    <citation type="submission" date="2019-08" db="EMBL/GenBank/DDBJ databases">
        <title>Draft genome sequence of Ulvibacter marinus type strain NBRC 109484.</title>
        <authorList>
            <person name="Kawano K."/>
            <person name="Ushijima N."/>
            <person name="Kihara M."/>
            <person name="Itoh H."/>
        </authorList>
    </citation>
    <scope>NUCLEOTIDE SEQUENCE [LARGE SCALE GENOMIC DNA]</scope>
    <source>
        <strain evidence="2 3">NBRC 109484</strain>
    </source>
</reference>
<dbReference type="InterPro" id="IPR001806">
    <property type="entry name" value="Small_GTPase"/>
</dbReference>
<evidence type="ECO:0000313" key="2">
    <source>
        <dbReference type="EMBL" id="GER60129.1"/>
    </source>
</evidence>
<dbReference type="GO" id="GO:0005525">
    <property type="term" value="F:GTP binding"/>
    <property type="evidence" value="ECO:0007669"/>
    <property type="project" value="InterPro"/>
</dbReference>
<dbReference type="PRINTS" id="PR00449">
    <property type="entry name" value="RASTRNSFRMNG"/>
</dbReference>
<dbReference type="SMART" id="SM00175">
    <property type="entry name" value="RAB"/>
    <property type="match status" value="1"/>
</dbReference>
<dbReference type="SMART" id="SM00173">
    <property type="entry name" value="RAS"/>
    <property type="match status" value="1"/>
</dbReference>
<name>A0A5J4IQT0_9FLAO</name>
<keyword evidence="1" id="KW-0547">Nucleotide-binding</keyword>
<proteinExistence type="predicted"/>
<dbReference type="InterPro" id="IPR027417">
    <property type="entry name" value="P-loop_NTPase"/>
</dbReference>
<dbReference type="SUPFAM" id="SSF52540">
    <property type="entry name" value="P-loop containing nucleoside triphosphate hydrolases"/>
    <property type="match status" value="1"/>
</dbReference>
<dbReference type="Pfam" id="PF00071">
    <property type="entry name" value="Ras"/>
    <property type="match status" value="1"/>
</dbReference>
<keyword evidence="3" id="KW-1185">Reference proteome</keyword>
<evidence type="ECO:0000313" key="3">
    <source>
        <dbReference type="Proteomes" id="UP000326509"/>
    </source>
</evidence>
<sequence>MTTSKKIVLLGHFGVGKSSLIRRFVENTFSENYKVTIGVHIFKKVVEVSNSDSISLIIWDLEGQDDIKKTRSSYLLGTNGFIYVFDLSRPITFENLNSELEFLKENFPNIPVKVVGNKMDLVTKLYLKDYSEVFGHLVDFFTSAKTGSRVDNLFSKLAKELL</sequence>
<dbReference type="SMART" id="SM00174">
    <property type="entry name" value="RHO"/>
    <property type="match status" value="1"/>
</dbReference>
<dbReference type="RefSeq" id="WP_151674562.1">
    <property type="nucleotide sequence ID" value="NZ_BKCG01000005.1"/>
</dbReference>
<dbReference type="FunFam" id="3.40.50.300:FF:001447">
    <property type="entry name" value="Ras-related protein Rab-1B"/>
    <property type="match status" value="1"/>
</dbReference>
<dbReference type="Gene3D" id="3.40.50.300">
    <property type="entry name" value="P-loop containing nucleotide triphosphate hydrolases"/>
    <property type="match status" value="1"/>
</dbReference>
<evidence type="ECO:0000256" key="1">
    <source>
        <dbReference type="ARBA" id="ARBA00022741"/>
    </source>
</evidence>
<dbReference type="EMBL" id="BKCG01000005">
    <property type="protein sequence ID" value="GER60129.1"/>
    <property type="molecule type" value="Genomic_DNA"/>
</dbReference>
<protein>
    <submittedName>
        <fullName evidence="2">GTP-binding protein</fullName>
    </submittedName>
</protein>
<dbReference type="Proteomes" id="UP000326509">
    <property type="component" value="Unassembled WGS sequence"/>
</dbReference>
<dbReference type="PROSITE" id="PS51421">
    <property type="entry name" value="RAS"/>
    <property type="match status" value="1"/>
</dbReference>
<dbReference type="InterPro" id="IPR005225">
    <property type="entry name" value="Small_GTP-bd"/>
</dbReference>
<accession>A0A5J4IQT0</accession>
<dbReference type="CDD" id="cd00154">
    <property type="entry name" value="Rab"/>
    <property type="match status" value="1"/>
</dbReference>
<gene>
    <name evidence="2" type="ORF">ULMA_22370</name>
</gene>
<comment type="caution">
    <text evidence="2">The sequence shown here is derived from an EMBL/GenBank/DDBJ whole genome shotgun (WGS) entry which is preliminary data.</text>
</comment>
<dbReference type="GO" id="GO:0003924">
    <property type="term" value="F:GTPase activity"/>
    <property type="evidence" value="ECO:0007669"/>
    <property type="project" value="InterPro"/>
</dbReference>
<dbReference type="PROSITE" id="PS51419">
    <property type="entry name" value="RAB"/>
    <property type="match status" value="1"/>
</dbReference>